<evidence type="ECO:0000313" key="2">
    <source>
        <dbReference type="Proteomes" id="UP001430919"/>
    </source>
</evidence>
<dbReference type="InterPro" id="IPR012657">
    <property type="entry name" value="23S_rRNA-intervening_sequence"/>
</dbReference>
<dbReference type="SUPFAM" id="SSF158446">
    <property type="entry name" value="IVS-encoded protein-like"/>
    <property type="match status" value="1"/>
</dbReference>
<dbReference type="InterPro" id="IPR036583">
    <property type="entry name" value="23S_rRNA_IVS_sf"/>
</dbReference>
<reference evidence="1" key="1">
    <citation type="submission" date="2021-11" db="EMBL/GenBank/DDBJ databases">
        <title>Description of novel Flavobacterium species.</title>
        <authorList>
            <person name="Saticioglu I.B."/>
            <person name="Ay H."/>
            <person name="Altun S."/>
            <person name="Duman M."/>
        </authorList>
    </citation>
    <scope>NUCLEOTIDE SEQUENCE</scope>
    <source>
        <strain evidence="1">F-65</strain>
    </source>
</reference>
<dbReference type="NCBIfam" id="TIGR02436">
    <property type="entry name" value="four helix bundle protein"/>
    <property type="match status" value="1"/>
</dbReference>
<dbReference type="EMBL" id="JAJJMO010000001">
    <property type="protein sequence ID" value="MCC9070044.1"/>
    <property type="molecule type" value="Genomic_DNA"/>
</dbReference>
<dbReference type="PIRSF" id="PIRSF035652">
    <property type="entry name" value="CHP02436"/>
    <property type="match status" value="1"/>
</dbReference>
<sequence>MNADKDVIRSKSFSFAIRIVNFYKILNSRGEYVMSKQILRSGTSIGANIREAKNAESKADFIHKMGISQKEADETLYWLELLHATDYISQEEFSSMNNDGIEVLKLVKSIIISTKNNLKKLNT</sequence>
<dbReference type="Pfam" id="PF05635">
    <property type="entry name" value="23S_rRNA_IVP"/>
    <property type="match status" value="1"/>
</dbReference>
<protein>
    <submittedName>
        <fullName evidence="1">Four helix bundle protein</fullName>
    </submittedName>
</protein>
<comment type="caution">
    <text evidence="1">The sequence shown here is derived from an EMBL/GenBank/DDBJ whole genome shotgun (WGS) entry which is preliminary data.</text>
</comment>
<dbReference type="Proteomes" id="UP001430919">
    <property type="component" value="Unassembled WGS sequence"/>
</dbReference>
<evidence type="ECO:0000313" key="1">
    <source>
        <dbReference type="EMBL" id="MCC9070044.1"/>
    </source>
</evidence>
<keyword evidence="2" id="KW-1185">Reference proteome</keyword>
<name>A0ABS8MMQ0_9FLAO</name>
<dbReference type="Gene3D" id="1.20.1440.60">
    <property type="entry name" value="23S rRNA-intervening sequence"/>
    <property type="match status" value="1"/>
</dbReference>
<dbReference type="RefSeq" id="WP_229986801.1">
    <property type="nucleotide sequence ID" value="NZ_JAJJMO010000001.1"/>
</dbReference>
<organism evidence="1 2">
    <name type="scientific">Flavobacterium pisciphilum</name>
    <dbReference type="NCBI Taxonomy" id="2893755"/>
    <lineage>
        <taxon>Bacteria</taxon>
        <taxon>Pseudomonadati</taxon>
        <taxon>Bacteroidota</taxon>
        <taxon>Flavobacteriia</taxon>
        <taxon>Flavobacteriales</taxon>
        <taxon>Flavobacteriaceae</taxon>
        <taxon>Flavobacterium</taxon>
    </lineage>
</organism>
<dbReference type="PANTHER" id="PTHR38471">
    <property type="entry name" value="FOUR HELIX BUNDLE PROTEIN"/>
    <property type="match status" value="1"/>
</dbReference>
<proteinExistence type="predicted"/>
<gene>
    <name evidence="1" type="ORF">LNQ49_00300</name>
</gene>
<accession>A0ABS8MMQ0</accession>
<dbReference type="PANTHER" id="PTHR38471:SF2">
    <property type="entry name" value="FOUR HELIX BUNDLE PROTEIN"/>
    <property type="match status" value="1"/>
</dbReference>